<evidence type="ECO:0000313" key="1">
    <source>
        <dbReference type="EMBL" id="CAD7282764.1"/>
    </source>
</evidence>
<dbReference type="EMBL" id="CAJPEX010004286">
    <property type="protein sequence ID" value="CAG0922916.1"/>
    <property type="molecule type" value="Genomic_DNA"/>
</dbReference>
<protein>
    <submittedName>
        <fullName evidence="1">Uncharacterized protein</fullName>
    </submittedName>
</protein>
<proteinExistence type="predicted"/>
<dbReference type="AlphaFoldDB" id="A0A7R9BW70"/>
<dbReference type="Proteomes" id="UP000678499">
    <property type="component" value="Unassembled WGS sequence"/>
</dbReference>
<evidence type="ECO:0000313" key="2">
    <source>
        <dbReference type="Proteomes" id="UP000678499"/>
    </source>
</evidence>
<keyword evidence="2" id="KW-1185">Reference proteome</keyword>
<dbReference type="EMBL" id="OA886323">
    <property type="protein sequence ID" value="CAD7282764.1"/>
    <property type="molecule type" value="Genomic_DNA"/>
</dbReference>
<sequence length="157" mass="17538">MSFVETALSYFQDFTSVFLEEGETSAEEALSVAVTLSIVAVPLWLITLPKWLIKIWGTYLIMLKKGKFSDDYEDYPDYEWPPQATTTAPSVNGSMNATEMSLGVDGDVTTTMPELATYIPPEAVYNETEFMVRVEPQGVQYILCIGSVISPRDELSR</sequence>
<name>A0A7R9BW70_9CRUS</name>
<gene>
    <name evidence="1" type="ORF">NMOB1V02_LOCUS10385</name>
</gene>
<organism evidence="1">
    <name type="scientific">Notodromas monacha</name>
    <dbReference type="NCBI Taxonomy" id="399045"/>
    <lineage>
        <taxon>Eukaryota</taxon>
        <taxon>Metazoa</taxon>
        <taxon>Ecdysozoa</taxon>
        <taxon>Arthropoda</taxon>
        <taxon>Crustacea</taxon>
        <taxon>Oligostraca</taxon>
        <taxon>Ostracoda</taxon>
        <taxon>Podocopa</taxon>
        <taxon>Podocopida</taxon>
        <taxon>Cypridocopina</taxon>
        <taxon>Cypridoidea</taxon>
        <taxon>Cyprididae</taxon>
        <taxon>Notodromas</taxon>
    </lineage>
</organism>
<reference evidence="1" key="1">
    <citation type="submission" date="2020-11" db="EMBL/GenBank/DDBJ databases">
        <authorList>
            <person name="Tran Van P."/>
        </authorList>
    </citation>
    <scope>NUCLEOTIDE SEQUENCE</scope>
</reference>
<accession>A0A7R9BW70</accession>